<reference evidence="3" key="1">
    <citation type="submission" date="2022-12" db="EMBL/GenBank/DDBJ databases">
        <title>Draft genome assemblies for two species of Escallonia (Escalloniales).</title>
        <authorList>
            <person name="Chanderbali A."/>
            <person name="Dervinis C."/>
            <person name="Anghel I."/>
            <person name="Soltis D."/>
            <person name="Soltis P."/>
            <person name="Zapata F."/>
        </authorList>
    </citation>
    <scope>NUCLEOTIDE SEQUENCE</scope>
    <source>
        <strain evidence="3">UCBG64.0493</strain>
        <tissue evidence="3">Leaf</tissue>
    </source>
</reference>
<protein>
    <recommendedName>
        <fullName evidence="2">GAG-pre-integrase domain-containing protein</fullName>
    </recommendedName>
</protein>
<accession>A0AA88WT47</accession>
<dbReference type="Proteomes" id="UP001188597">
    <property type="component" value="Unassembled WGS sequence"/>
</dbReference>
<dbReference type="EMBL" id="JAVXUP010000277">
    <property type="protein sequence ID" value="KAK3032224.1"/>
    <property type="molecule type" value="Genomic_DNA"/>
</dbReference>
<feature type="domain" description="GAG-pre-integrase" evidence="2">
    <location>
        <begin position="7"/>
        <end position="38"/>
    </location>
</feature>
<feature type="compositionally biased region" description="Polar residues" evidence="1">
    <location>
        <begin position="75"/>
        <end position="91"/>
    </location>
</feature>
<evidence type="ECO:0000313" key="4">
    <source>
        <dbReference type="Proteomes" id="UP001188597"/>
    </source>
</evidence>
<feature type="compositionally biased region" description="Acidic residues" evidence="1">
    <location>
        <begin position="59"/>
        <end position="74"/>
    </location>
</feature>
<comment type="caution">
    <text evidence="3">The sequence shown here is derived from an EMBL/GenBank/DDBJ whole genome shotgun (WGS) entry which is preliminary data.</text>
</comment>
<sequence>MVKCMKSIIKDDSWLWHLRFGHLGFIGLKLLSRTKMVNDYWRWSKEEKKVQGLFFDDVDDDNDEDLNMQDEQGDDQTPPQSLNPRTPASTPSSSSSSSSNLGGTPMKM</sequence>
<gene>
    <name evidence="3" type="ORF">RJ639_036154</name>
</gene>
<evidence type="ECO:0000256" key="1">
    <source>
        <dbReference type="SAM" id="MobiDB-lite"/>
    </source>
</evidence>
<name>A0AA88WT47_9ASTE</name>
<dbReference type="AlphaFoldDB" id="A0AA88WT47"/>
<dbReference type="InterPro" id="IPR025724">
    <property type="entry name" value="GAG-pre-integrase_dom"/>
</dbReference>
<keyword evidence="4" id="KW-1185">Reference proteome</keyword>
<organism evidence="3 4">
    <name type="scientific">Escallonia herrerae</name>
    <dbReference type="NCBI Taxonomy" id="1293975"/>
    <lineage>
        <taxon>Eukaryota</taxon>
        <taxon>Viridiplantae</taxon>
        <taxon>Streptophyta</taxon>
        <taxon>Embryophyta</taxon>
        <taxon>Tracheophyta</taxon>
        <taxon>Spermatophyta</taxon>
        <taxon>Magnoliopsida</taxon>
        <taxon>eudicotyledons</taxon>
        <taxon>Gunneridae</taxon>
        <taxon>Pentapetalae</taxon>
        <taxon>asterids</taxon>
        <taxon>campanulids</taxon>
        <taxon>Escalloniales</taxon>
        <taxon>Escalloniaceae</taxon>
        <taxon>Escallonia</taxon>
    </lineage>
</organism>
<evidence type="ECO:0000259" key="2">
    <source>
        <dbReference type="Pfam" id="PF13976"/>
    </source>
</evidence>
<feature type="region of interest" description="Disordered" evidence="1">
    <location>
        <begin position="59"/>
        <end position="108"/>
    </location>
</feature>
<evidence type="ECO:0000313" key="3">
    <source>
        <dbReference type="EMBL" id="KAK3032224.1"/>
    </source>
</evidence>
<dbReference type="Pfam" id="PF13976">
    <property type="entry name" value="gag_pre-integrs"/>
    <property type="match status" value="1"/>
</dbReference>
<proteinExistence type="predicted"/>